<accession>A0A8S2G4K0</accession>
<feature type="non-terminal residue" evidence="1">
    <location>
        <position position="243"/>
    </location>
</feature>
<dbReference type="AlphaFoldDB" id="A0A8S2G4K0"/>
<gene>
    <name evidence="1" type="ORF">OVA965_LOCUS42103</name>
    <name evidence="2" type="ORF">TMI583_LOCUS43914</name>
</gene>
<evidence type="ECO:0000313" key="2">
    <source>
        <dbReference type="EMBL" id="CAF4409733.1"/>
    </source>
</evidence>
<comment type="caution">
    <text evidence="1">The sequence shown here is derived from an EMBL/GenBank/DDBJ whole genome shotgun (WGS) entry which is preliminary data.</text>
</comment>
<proteinExistence type="predicted"/>
<evidence type="ECO:0000313" key="3">
    <source>
        <dbReference type="Proteomes" id="UP000677228"/>
    </source>
</evidence>
<organism evidence="1 3">
    <name type="scientific">Didymodactylos carnosus</name>
    <dbReference type="NCBI Taxonomy" id="1234261"/>
    <lineage>
        <taxon>Eukaryota</taxon>
        <taxon>Metazoa</taxon>
        <taxon>Spiralia</taxon>
        <taxon>Gnathifera</taxon>
        <taxon>Rotifera</taxon>
        <taxon>Eurotatoria</taxon>
        <taxon>Bdelloidea</taxon>
        <taxon>Philodinida</taxon>
        <taxon>Philodinidae</taxon>
        <taxon>Didymodactylos</taxon>
    </lineage>
</organism>
<dbReference type="EMBL" id="CAJOBA010074437">
    <property type="protein sequence ID" value="CAF4409733.1"/>
    <property type="molecule type" value="Genomic_DNA"/>
</dbReference>
<dbReference type="Proteomes" id="UP000677228">
    <property type="component" value="Unassembled WGS sequence"/>
</dbReference>
<protein>
    <submittedName>
        <fullName evidence="1">Uncharacterized protein</fullName>
    </submittedName>
</protein>
<evidence type="ECO:0000313" key="1">
    <source>
        <dbReference type="EMBL" id="CAF1601214.1"/>
    </source>
</evidence>
<dbReference type="Proteomes" id="UP000682733">
    <property type="component" value="Unassembled WGS sequence"/>
</dbReference>
<sequence>MEGNLFPLTSSKLPFLTCSQLDLDEVPLATRQHFVDNEEVEEELQEREVEEMEERVLTSNHLTLNYNDLVRGEFQGRPIMRKAAEHNSNDPTIFLRQKLFRLCQALTTSIDKRFQVVFSLFETMGSCLDVGTLHQEVVVEQKEDVLLYGRSSLQALLDYTKNNSTTILLDHDVLHSQYVEWKQRCLLALTEKETRSVWTKDEKIESTKVMQSFFTNTDLASGIEQFLHFYALMVVKIRSEAVC</sequence>
<dbReference type="EMBL" id="CAJNOK010050647">
    <property type="protein sequence ID" value="CAF1601214.1"/>
    <property type="molecule type" value="Genomic_DNA"/>
</dbReference>
<name>A0A8S2G4K0_9BILA</name>
<reference evidence="1" key="1">
    <citation type="submission" date="2021-02" db="EMBL/GenBank/DDBJ databases">
        <authorList>
            <person name="Nowell W R."/>
        </authorList>
    </citation>
    <scope>NUCLEOTIDE SEQUENCE</scope>
</reference>